<evidence type="ECO:0000256" key="1">
    <source>
        <dbReference type="SAM" id="MobiDB-lite"/>
    </source>
</evidence>
<protein>
    <submittedName>
        <fullName evidence="2">Uncharacterized protein</fullName>
    </submittedName>
</protein>
<dbReference type="EMBL" id="AVOT02004101">
    <property type="protein sequence ID" value="MBW0475428.1"/>
    <property type="molecule type" value="Genomic_DNA"/>
</dbReference>
<evidence type="ECO:0000313" key="2">
    <source>
        <dbReference type="EMBL" id="MBW0475428.1"/>
    </source>
</evidence>
<name>A0A9Q3C1X0_9BASI</name>
<feature type="region of interest" description="Disordered" evidence="1">
    <location>
        <begin position="1"/>
        <end position="78"/>
    </location>
</feature>
<dbReference type="Proteomes" id="UP000765509">
    <property type="component" value="Unassembled WGS sequence"/>
</dbReference>
<keyword evidence="3" id="KW-1185">Reference proteome</keyword>
<evidence type="ECO:0000313" key="3">
    <source>
        <dbReference type="Proteomes" id="UP000765509"/>
    </source>
</evidence>
<reference evidence="2" key="1">
    <citation type="submission" date="2021-03" db="EMBL/GenBank/DDBJ databases">
        <title>Draft genome sequence of rust myrtle Austropuccinia psidii MF-1, a brazilian biotype.</title>
        <authorList>
            <person name="Quecine M.C."/>
            <person name="Pachon D.M.R."/>
            <person name="Bonatelli M.L."/>
            <person name="Correr F.H."/>
            <person name="Franceschini L.M."/>
            <person name="Leite T.F."/>
            <person name="Margarido G.R.A."/>
            <person name="Almeida C.A."/>
            <person name="Ferrarezi J.A."/>
            <person name="Labate C.A."/>
        </authorList>
    </citation>
    <scope>NUCLEOTIDE SEQUENCE</scope>
    <source>
        <strain evidence="2">MF-1</strain>
    </source>
</reference>
<gene>
    <name evidence="2" type="ORF">O181_015143</name>
</gene>
<sequence>MPFQHSPPGRQKRSHPRAQAVLTPTSRGPFDGTPELPQLRSQLNRGPIMKVEGPSRKEGSGPRISRRFSGVVGTFPGM</sequence>
<organism evidence="2 3">
    <name type="scientific">Austropuccinia psidii MF-1</name>
    <dbReference type="NCBI Taxonomy" id="1389203"/>
    <lineage>
        <taxon>Eukaryota</taxon>
        <taxon>Fungi</taxon>
        <taxon>Dikarya</taxon>
        <taxon>Basidiomycota</taxon>
        <taxon>Pucciniomycotina</taxon>
        <taxon>Pucciniomycetes</taxon>
        <taxon>Pucciniales</taxon>
        <taxon>Sphaerophragmiaceae</taxon>
        <taxon>Austropuccinia</taxon>
    </lineage>
</organism>
<comment type="caution">
    <text evidence="2">The sequence shown here is derived from an EMBL/GenBank/DDBJ whole genome shotgun (WGS) entry which is preliminary data.</text>
</comment>
<proteinExistence type="predicted"/>
<dbReference type="AlphaFoldDB" id="A0A9Q3C1X0"/>
<accession>A0A9Q3C1X0</accession>